<evidence type="ECO:0000256" key="3">
    <source>
        <dbReference type="ARBA" id="ARBA00022448"/>
    </source>
</evidence>
<dbReference type="Gene3D" id="1.10.287.770">
    <property type="entry name" value="YojJ-like"/>
    <property type="match status" value="1"/>
</dbReference>
<keyword evidence="3 12" id="KW-0813">Transport</keyword>
<evidence type="ECO:0000256" key="10">
    <source>
        <dbReference type="ARBA" id="ARBA00023201"/>
    </source>
</evidence>
<evidence type="ECO:0000256" key="14">
    <source>
        <dbReference type="SAM" id="Phobius"/>
    </source>
</evidence>
<evidence type="ECO:0000256" key="8">
    <source>
        <dbReference type="ARBA" id="ARBA00023065"/>
    </source>
</evidence>
<feature type="region of interest" description="Disordered" evidence="13">
    <location>
        <begin position="209"/>
        <end position="231"/>
    </location>
</feature>
<comment type="caution">
    <text evidence="15">The sequence shown here is derived from an EMBL/GenBank/DDBJ whole genome shotgun (WGS) entry which is preliminary data.</text>
</comment>
<dbReference type="Gene3D" id="1.10.287.820">
    <property type="entry name" value="Acid-sensing ion channel domain"/>
    <property type="match status" value="1"/>
</dbReference>
<sequence>RSRLTGWRAMVLRNRVRVLNVYPYQPKGPWLTEVEQHDDTQTAKETVTEFCEETSFHGFKYFVKRDLSIPKRVFWAVSWVASLTACCYYIGQNISEYKDSPILTTIDSTAFPISKVDFPSVTFCNFNHIVKSRHPPAQETVVGRSASHPLDTFEPLVVFSGGQSAQRCEDMVLFCLWRGTVDCAGLFTQVSTRNGFCCVINVADTVTKPPSPARCPGDSSGTNSTTKTGARVNKVKPNIDLSSAGVNQGLTVLLDAQVYEYTYSTYHSVGFKMHLQEPTGPPGLSHEGVVVSPGKEVFIPVQAFSTFTTRAALQLRPNERKCFLNSERRLKNYANVYSHEACVLDQRTIQLLKACGCRDYHMPGEEDVCLSQEQIGCVREFAANWHMDPAQVEQISEACYSGCNSTTYLATPSYASLPTPYMEKTWLGLRFLIPTIKTMCRLGYFNKEQKVGTSELCYLRDEEELEHLLQNHPDVVQDLTDYLEKNGALVHVYFEYSTSTLYKRDIVATASQIVANIGGLLGLFLGFSLLSGAEIIFYLYKLLAGSVRAYVRTRGPSQVQGSA</sequence>
<evidence type="ECO:0000256" key="2">
    <source>
        <dbReference type="ARBA" id="ARBA00007193"/>
    </source>
</evidence>
<evidence type="ECO:0000256" key="11">
    <source>
        <dbReference type="ARBA" id="ARBA00023303"/>
    </source>
</evidence>
<dbReference type="PANTHER" id="PTHR11690:SF288">
    <property type="entry name" value="AMILORIDE-SENSITIVE NA+ CHANNEL-RELATED"/>
    <property type="match status" value="1"/>
</dbReference>
<dbReference type="EMBL" id="JAHLQT010033239">
    <property type="protein sequence ID" value="KAG7159376.1"/>
    <property type="molecule type" value="Genomic_DNA"/>
</dbReference>
<dbReference type="InterPro" id="IPR001873">
    <property type="entry name" value="ENaC"/>
</dbReference>
<evidence type="ECO:0000256" key="5">
    <source>
        <dbReference type="ARBA" id="ARBA00022692"/>
    </source>
</evidence>
<dbReference type="Proteomes" id="UP000747542">
    <property type="component" value="Unassembled WGS sequence"/>
</dbReference>
<keyword evidence="4 12" id="KW-0894">Sodium channel</keyword>
<feature type="non-terminal residue" evidence="15">
    <location>
        <position position="563"/>
    </location>
</feature>
<evidence type="ECO:0000313" key="16">
    <source>
        <dbReference type="Proteomes" id="UP000747542"/>
    </source>
</evidence>
<gene>
    <name evidence="15" type="primary">ppk28-L1</name>
    <name evidence="15" type="ORF">Hamer_G022811</name>
</gene>
<comment type="subcellular location">
    <subcellularLocation>
        <location evidence="1">Membrane</location>
        <topology evidence="1">Multi-pass membrane protein</topology>
    </subcellularLocation>
</comment>
<evidence type="ECO:0000256" key="9">
    <source>
        <dbReference type="ARBA" id="ARBA00023136"/>
    </source>
</evidence>
<keyword evidence="5 12" id="KW-0812">Transmembrane</keyword>
<evidence type="ECO:0000256" key="7">
    <source>
        <dbReference type="ARBA" id="ARBA00023053"/>
    </source>
</evidence>
<dbReference type="Pfam" id="PF00858">
    <property type="entry name" value="ASC"/>
    <property type="match status" value="2"/>
</dbReference>
<evidence type="ECO:0000256" key="1">
    <source>
        <dbReference type="ARBA" id="ARBA00004141"/>
    </source>
</evidence>
<feature type="compositionally biased region" description="Polar residues" evidence="13">
    <location>
        <begin position="219"/>
        <end position="228"/>
    </location>
</feature>
<dbReference type="GO" id="GO:0015280">
    <property type="term" value="F:ligand-gated sodium channel activity"/>
    <property type="evidence" value="ECO:0007669"/>
    <property type="project" value="TreeGrafter"/>
</dbReference>
<dbReference type="PRINTS" id="PR01078">
    <property type="entry name" value="AMINACHANNEL"/>
</dbReference>
<keyword evidence="7" id="KW-0915">Sodium</keyword>
<proteinExistence type="inferred from homology"/>
<protein>
    <submittedName>
        <fullName evidence="15">Pickpocket protein 28-like 1</fullName>
    </submittedName>
</protein>
<evidence type="ECO:0000313" key="15">
    <source>
        <dbReference type="EMBL" id="KAG7159376.1"/>
    </source>
</evidence>
<reference evidence="15" key="1">
    <citation type="journal article" date="2021" name="Sci. Adv.">
        <title>The American lobster genome reveals insights on longevity, neural, and immune adaptations.</title>
        <authorList>
            <person name="Polinski J.M."/>
            <person name="Zimin A.V."/>
            <person name="Clark K.F."/>
            <person name="Kohn A.B."/>
            <person name="Sadowski N."/>
            <person name="Timp W."/>
            <person name="Ptitsyn A."/>
            <person name="Khanna P."/>
            <person name="Romanova D.Y."/>
            <person name="Williams P."/>
            <person name="Greenwood S.J."/>
            <person name="Moroz L.L."/>
            <person name="Walt D.R."/>
            <person name="Bodnar A.G."/>
        </authorList>
    </citation>
    <scope>NUCLEOTIDE SEQUENCE</scope>
    <source>
        <strain evidence="15">GMGI-L3</strain>
    </source>
</reference>
<keyword evidence="8 12" id="KW-0406">Ion transport</keyword>
<keyword evidence="16" id="KW-1185">Reference proteome</keyword>
<keyword evidence="9 14" id="KW-0472">Membrane</keyword>
<accession>A0A8J5JKY7</accession>
<keyword evidence="10 12" id="KW-0739">Sodium transport</keyword>
<evidence type="ECO:0000256" key="4">
    <source>
        <dbReference type="ARBA" id="ARBA00022461"/>
    </source>
</evidence>
<evidence type="ECO:0000256" key="12">
    <source>
        <dbReference type="RuleBase" id="RU000679"/>
    </source>
</evidence>
<name>A0A8J5JKY7_HOMAM</name>
<keyword evidence="6 14" id="KW-1133">Transmembrane helix</keyword>
<dbReference type="PANTHER" id="PTHR11690">
    <property type="entry name" value="AMILORIDE-SENSITIVE SODIUM CHANNEL-RELATED"/>
    <property type="match status" value="1"/>
</dbReference>
<evidence type="ECO:0000256" key="13">
    <source>
        <dbReference type="SAM" id="MobiDB-lite"/>
    </source>
</evidence>
<dbReference type="AlphaFoldDB" id="A0A8J5JKY7"/>
<comment type="similarity">
    <text evidence="2 12">Belongs to the amiloride-sensitive sodium channel (TC 1.A.6) family.</text>
</comment>
<dbReference type="GO" id="GO:0005886">
    <property type="term" value="C:plasma membrane"/>
    <property type="evidence" value="ECO:0007669"/>
    <property type="project" value="TreeGrafter"/>
</dbReference>
<organism evidence="15 16">
    <name type="scientific">Homarus americanus</name>
    <name type="common">American lobster</name>
    <dbReference type="NCBI Taxonomy" id="6706"/>
    <lineage>
        <taxon>Eukaryota</taxon>
        <taxon>Metazoa</taxon>
        <taxon>Ecdysozoa</taxon>
        <taxon>Arthropoda</taxon>
        <taxon>Crustacea</taxon>
        <taxon>Multicrustacea</taxon>
        <taxon>Malacostraca</taxon>
        <taxon>Eumalacostraca</taxon>
        <taxon>Eucarida</taxon>
        <taxon>Decapoda</taxon>
        <taxon>Pleocyemata</taxon>
        <taxon>Astacidea</taxon>
        <taxon>Nephropoidea</taxon>
        <taxon>Nephropidae</taxon>
        <taxon>Homarus</taxon>
    </lineage>
</organism>
<evidence type="ECO:0000256" key="6">
    <source>
        <dbReference type="ARBA" id="ARBA00022989"/>
    </source>
</evidence>
<keyword evidence="11 12" id="KW-0407">Ion channel</keyword>
<feature type="transmembrane region" description="Helical" evidence="14">
    <location>
        <begin position="513"/>
        <end position="540"/>
    </location>
</feature>